<organism evidence="3 4">
    <name type="scientific">Allorhodopirellula solitaria</name>
    <dbReference type="NCBI Taxonomy" id="2527987"/>
    <lineage>
        <taxon>Bacteria</taxon>
        <taxon>Pseudomonadati</taxon>
        <taxon>Planctomycetota</taxon>
        <taxon>Planctomycetia</taxon>
        <taxon>Pirellulales</taxon>
        <taxon>Pirellulaceae</taxon>
        <taxon>Allorhodopirellula</taxon>
    </lineage>
</organism>
<dbReference type="InterPro" id="IPR052376">
    <property type="entry name" value="Oxidative_Scav/Glycosyltrans"/>
</dbReference>
<gene>
    <name evidence="3" type="ORF">CA85_14820</name>
</gene>
<feature type="coiled-coil region" evidence="1">
    <location>
        <begin position="73"/>
        <end position="100"/>
    </location>
</feature>
<keyword evidence="4" id="KW-1185">Reference proteome</keyword>
<keyword evidence="1" id="KW-0175">Coiled coil</keyword>
<dbReference type="OrthoDB" id="260976at2"/>
<dbReference type="PANTHER" id="PTHR39082">
    <property type="entry name" value="PHOSPHOLIPASE C-BETA-2-RELATED"/>
    <property type="match status" value="1"/>
</dbReference>
<proteinExistence type="predicted"/>
<evidence type="ECO:0000256" key="1">
    <source>
        <dbReference type="SAM" id="Coils"/>
    </source>
</evidence>
<feature type="coiled-coil region" evidence="1">
    <location>
        <begin position="124"/>
        <end position="158"/>
    </location>
</feature>
<dbReference type="AlphaFoldDB" id="A0A5C5YEV5"/>
<protein>
    <submittedName>
        <fullName evidence="3">Putative zinc ribbon domain protein</fullName>
    </submittedName>
</protein>
<sequence length="243" mass="27270">MASPQPPELSTALLRRLHRIHQQQADLQSQARRGPMQIKAVQASVDNAQAAVDAELEVLKKTRMVSDEKHMQLQSREDHVAQLQRRLNEAATNKEFALLKEQIAADQQANSVQNDEIFEILERIDTLETQLTETKAKLAEAEAEAAKRTAEIEERQQRIAIDLGRVDVQLEETESQIPAVVKADYKRLVAARGEEALAPIENESCGGCYQTLTTQVVSQIMLSRLTYCPNCNAILYLPEDRSV</sequence>
<accession>A0A5C5YEV5</accession>
<dbReference type="RefSeq" id="WP_146390607.1">
    <property type="nucleotide sequence ID" value="NZ_SJPK01000003.1"/>
</dbReference>
<dbReference type="Pfam" id="PF02591">
    <property type="entry name" value="Zn_ribbon_9"/>
    <property type="match status" value="1"/>
</dbReference>
<dbReference type="InterPro" id="IPR003743">
    <property type="entry name" value="Zf-RING_7"/>
</dbReference>
<dbReference type="PANTHER" id="PTHR39082:SF1">
    <property type="entry name" value="SCAVENGER RECEPTOR CLASS A MEMBER 3"/>
    <property type="match status" value="1"/>
</dbReference>
<feature type="domain" description="C4-type zinc ribbon" evidence="2">
    <location>
        <begin position="204"/>
        <end position="235"/>
    </location>
</feature>
<dbReference type="Proteomes" id="UP000318053">
    <property type="component" value="Unassembled WGS sequence"/>
</dbReference>
<comment type="caution">
    <text evidence="3">The sequence shown here is derived from an EMBL/GenBank/DDBJ whole genome shotgun (WGS) entry which is preliminary data.</text>
</comment>
<evidence type="ECO:0000259" key="2">
    <source>
        <dbReference type="Pfam" id="PF02591"/>
    </source>
</evidence>
<name>A0A5C5YEV5_9BACT</name>
<evidence type="ECO:0000313" key="3">
    <source>
        <dbReference type="EMBL" id="TWT73021.1"/>
    </source>
</evidence>
<reference evidence="3 4" key="1">
    <citation type="submission" date="2019-02" db="EMBL/GenBank/DDBJ databases">
        <title>Deep-cultivation of Planctomycetes and their phenomic and genomic characterization uncovers novel biology.</title>
        <authorList>
            <person name="Wiegand S."/>
            <person name="Jogler M."/>
            <person name="Boedeker C."/>
            <person name="Pinto D."/>
            <person name="Vollmers J."/>
            <person name="Rivas-Marin E."/>
            <person name="Kohn T."/>
            <person name="Peeters S.H."/>
            <person name="Heuer A."/>
            <person name="Rast P."/>
            <person name="Oberbeckmann S."/>
            <person name="Bunk B."/>
            <person name="Jeske O."/>
            <person name="Meyerdierks A."/>
            <person name="Storesund J.E."/>
            <person name="Kallscheuer N."/>
            <person name="Luecker S."/>
            <person name="Lage O.M."/>
            <person name="Pohl T."/>
            <person name="Merkel B.J."/>
            <person name="Hornburger P."/>
            <person name="Mueller R.-W."/>
            <person name="Bruemmer F."/>
            <person name="Labrenz M."/>
            <person name="Spormann A.M."/>
            <person name="Op Den Camp H."/>
            <person name="Overmann J."/>
            <person name="Amann R."/>
            <person name="Jetten M.S.M."/>
            <person name="Mascher T."/>
            <person name="Medema M.H."/>
            <person name="Devos D.P."/>
            <person name="Kaster A.-K."/>
            <person name="Ovreas L."/>
            <person name="Rohde M."/>
            <person name="Galperin M.Y."/>
            <person name="Jogler C."/>
        </authorList>
    </citation>
    <scope>NUCLEOTIDE SEQUENCE [LARGE SCALE GENOMIC DNA]</scope>
    <source>
        <strain evidence="3 4">CA85</strain>
    </source>
</reference>
<dbReference type="EMBL" id="SJPK01000003">
    <property type="protein sequence ID" value="TWT73021.1"/>
    <property type="molecule type" value="Genomic_DNA"/>
</dbReference>
<dbReference type="Gene3D" id="1.10.287.1490">
    <property type="match status" value="1"/>
</dbReference>
<evidence type="ECO:0000313" key="4">
    <source>
        <dbReference type="Proteomes" id="UP000318053"/>
    </source>
</evidence>